<name>A0A1F6PGM8_9BACT</name>
<accession>A0A1F6PGM8</accession>
<gene>
    <name evidence="1" type="ORF">A2538_04060</name>
</gene>
<evidence type="ECO:0000313" key="2">
    <source>
        <dbReference type="Proteomes" id="UP000178254"/>
    </source>
</evidence>
<reference evidence="1 2" key="1">
    <citation type="journal article" date="2016" name="Nat. Commun.">
        <title>Thousands of microbial genomes shed light on interconnected biogeochemical processes in an aquifer system.</title>
        <authorList>
            <person name="Anantharaman K."/>
            <person name="Brown C.T."/>
            <person name="Hug L.A."/>
            <person name="Sharon I."/>
            <person name="Castelle C.J."/>
            <person name="Probst A.J."/>
            <person name="Thomas B.C."/>
            <person name="Singh A."/>
            <person name="Wilkins M.J."/>
            <person name="Karaoz U."/>
            <person name="Brodie E.L."/>
            <person name="Williams K.H."/>
            <person name="Hubbard S.S."/>
            <person name="Banfield J.F."/>
        </authorList>
    </citation>
    <scope>NUCLEOTIDE SEQUENCE [LARGE SCALE GENOMIC DNA]</scope>
</reference>
<dbReference type="STRING" id="1798709.A2538_04060"/>
<evidence type="ECO:0008006" key="3">
    <source>
        <dbReference type="Google" id="ProtNLM"/>
    </source>
</evidence>
<comment type="caution">
    <text evidence="1">The sequence shown here is derived from an EMBL/GenBank/DDBJ whole genome shotgun (WGS) entry which is preliminary data.</text>
</comment>
<evidence type="ECO:0000313" key="1">
    <source>
        <dbReference type="EMBL" id="OGH95084.1"/>
    </source>
</evidence>
<dbReference type="Proteomes" id="UP000178254">
    <property type="component" value="Unassembled WGS sequence"/>
</dbReference>
<protein>
    <recommendedName>
        <fullName evidence="3">VCBS repeat-containing protein</fullName>
    </recommendedName>
</protein>
<dbReference type="AlphaFoldDB" id="A0A1F6PGM8"/>
<dbReference type="EMBL" id="MFRE01000004">
    <property type="protein sequence ID" value="OGH95084.1"/>
    <property type="molecule type" value="Genomic_DNA"/>
</dbReference>
<organism evidence="1 2">
    <name type="scientific">Candidatus Magasanikbacteria bacterium RIFOXYD2_FULL_41_14</name>
    <dbReference type="NCBI Taxonomy" id="1798709"/>
    <lineage>
        <taxon>Bacteria</taxon>
        <taxon>Candidatus Magasanikiibacteriota</taxon>
    </lineage>
</organism>
<sequence length="282" mass="31944">MESVKDSVFWGVRWLYHKAQGTTTENKRLWRDWKEAVIKYGPPKKEYADSVWAIYKNGVKPEKSGVIKLWSVILFCLLFSGVAPQSIQSAALNSVMLDNPTGVENVKIAYTSDREYLLVEISQREDWWEDLSVGKIKDGNIKWLNISNPPVEQAILSAKFMNLNDVGATFLEVYGLTHAGHGFFHLYEIKNDSLNFLLETEAVDFNPDIRWAPDNYKKYGQRNCGEIYSNGTLASRYQDINGDGKSDVILSGVQAIICEADDSHEAIDEPKALIPVEKKFVL</sequence>
<proteinExistence type="predicted"/>